<dbReference type="Proteomes" id="UP000594800">
    <property type="component" value="Chromosome"/>
</dbReference>
<name>A0A7S9LTM7_9RHOB</name>
<protein>
    <submittedName>
        <fullName evidence="2">Uncharacterized protein</fullName>
    </submittedName>
</protein>
<keyword evidence="1" id="KW-0472">Membrane</keyword>
<evidence type="ECO:0000313" key="3">
    <source>
        <dbReference type="Proteomes" id="UP000594800"/>
    </source>
</evidence>
<evidence type="ECO:0000313" key="2">
    <source>
        <dbReference type="EMBL" id="QPH54926.1"/>
    </source>
</evidence>
<dbReference type="AlphaFoldDB" id="A0A7S9LTM7"/>
<sequence length="200" mass="22410">MNHEGQQSPGMDQLMRGTETRRFSVLEQTDDRLVLSSKPFLLRIAVPVFLSPFLLILVFLLIARLDGGPVPMGGYVEFALVLLPVMAGFAVVITAVLLLTSPYKLYEFDVPEDVVRYSQGHFPGRPAQIAVLRLSELGDLHIRRETFRFVRHGPVPASFIFTSTPEATFVLPTRNQDDEAVAFVKWIEAGKRRARNSVAE</sequence>
<dbReference type="KEGG" id="poz:I0K15_03930"/>
<evidence type="ECO:0000256" key="1">
    <source>
        <dbReference type="SAM" id="Phobius"/>
    </source>
</evidence>
<keyword evidence="3" id="KW-1185">Reference proteome</keyword>
<keyword evidence="1" id="KW-0812">Transmembrane</keyword>
<reference evidence="2 3" key="1">
    <citation type="submission" date="2020-11" db="EMBL/GenBank/DDBJ databases">
        <title>Description of Pontivivens ytuae sp. nov. isolated from deep sea sediment of Mariana Trench.</title>
        <authorList>
            <person name="Wang Z."/>
            <person name="Sun Q.-L."/>
            <person name="Xu X.-D."/>
            <person name="Tang Y.-Z."/>
            <person name="Zhang J."/>
        </authorList>
    </citation>
    <scope>NUCLEOTIDE SEQUENCE [LARGE SCALE GENOMIC DNA]</scope>
    <source>
        <strain evidence="2 3">MT2928</strain>
    </source>
</reference>
<organism evidence="2 3">
    <name type="scientific">Pontivivens ytuae</name>
    <dbReference type="NCBI Taxonomy" id="2789856"/>
    <lineage>
        <taxon>Bacteria</taxon>
        <taxon>Pseudomonadati</taxon>
        <taxon>Pseudomonadota</taxon>
        <taxon>Alphaproteobacteria</taxon>
        <taxon>Rhodobacterales</taxon>
        <taxon>Paracoccaceae</taxon>
        <taxon>Pontivivens</taxon>
    </lineage>
</organism>
<proteinExistence type="predicted"/>
<feature type="transmembrane region" description="Helical" evidence="1">
    <location>
        <begin position="40"/>
        <end position="63"/>
    </location>
</feature>
<accession>A0A7S9LTM7</accession>
<gene>
    <name evidence="2" type="ORF">I0K15_03930</name>
</gene>
<keyword evidence="1" id="KW-1133">Transmembrane helix</keyword>
<dbReference type="EMBL" id="CP064942">
    <property type="protein sequence ID" value="QPH54926.1"/>
    <property type="molecule type" value="Genomic_DNA"/>
</dbReference>
<feature type="transmembrane region" description="Helical" evidence="1">
    <location>
        <begin position="75"/>
        <end position="99"/>
    </location>
</feature>